<dbReference type="PROSITE" id="PS00092">
    <property type="entry name" value="N6_MTASE"/>
    <property type="match status" value="1"/>
</dbReference>
<accession>A0A2M7Z7M9</accession>
<organism evidence="6 7">
    <name type="scientific">Candidatus Magasanikbacteria bacterium CG_4_9_14_3_um_filter_32_9</name>
    <dbReference type="NCBI Taxonomy" id="1974644"/>
    <lineage>
        <taxon>Bacteria</taxon>
        <taxon>Candidatus Magasanikiibacteriota</taxon>
    </lineage>
</organism>
<sequence length="581" mass="67411">MSKDNYSNFSKEDLIEKLEKLESRKKYGLIWDEEKTKEKFEKDAENALPVLKELKSKEIKTDNESPTNILIEGDNYHALSVLNFTHHGKVDVIYIDPPYNTGKNDFKYNDKWINEDDSYRHSKWLSFIYKRLTLAKKLLNENGIIFISIDDNEMAQLKLVCDNIFGEKNRLSTHHIQVRYGNKSLNEKKDFQELLEYVLIYAKNSYNFKANKPTAEYSLNKFNLEIKEIKKPDKSLEIAGKKVDIFLPGSYSIKKQKEGKIDLFKETWLSGSIYSGTGHGKTYQKIVEKRVETDGLKVLYKIYGLGEDGLGYRYMINPQRTGSTRGKMFTKVPTDKKEKIENGDNEIFKPIINLYDFSPDFGNISHEGGVSFNSGKKPIKMLKQLINYHKKNDCIVLDFFAGSGSTAHAVLDLNKEDLGKRSFIICTNNEDNICNDICYPRVKNIINGYKKNKGLNSNLKYYKTAFVKNSISRDEMKIKITEQCTEMLCLREGIFEEIKSLKSYKIFKQNDKIMAVYYSLEKDKLDSLKKGLDKLEGEKVLYCFTLDYLGLDKSDFIGWDDVSLEPIPQKILDVYKDIYEY</sequence>
<dbReference type="PIRSF" id="PIRSF015855">
    <property type="entry name" value="TypeIII_Mtase_mKpnI"/>
    <property type="match status" value="1"/>
</dbReference>
<dbReference type="InterPro" id="IPR029063">
    <property type="entry name" value="SAM-dependent_MTases_sf"/>
</dbReference>
<evidence type="ECO:0000313" key="7">
    <source>
        <dbReference type="Proteomes" id="UP000230843"/>
    </source>
</evidence>
<dbReference type="GO" id="GO:0008170">
    <property type="term" value="F:N-methyltransferase activity"/>
    <property type="evidence" value="ECO:0007669"/>
    <property type="project" value="InterPro"/>
</dbReference>
<comment type="similarity">
    <text evidence="1">Belongs to the N(4)/N(6)-methyltransferase family.</text>
</comment>
<evidence type="ECO:0000256" key="1">
    <source>
        <dbReference type="ARBA" id="ARBA00006594"/>
    </source>
</evidence>
<evidence type="ECO:0000259" key="5">
    <source>
        <dbReference type="Pfam" id="PF01555"/>
    </source>
</evidence>
<dbReference type="InterPro" id="IPR002941">
    <property type="entry name" value="DNA_methylase_N4/N6"/>
</dbReference>
<dbReference type="InterPro" id="IPR002295">
    <property type="entry name" value="N4/N6-MTase_EcoPI_Mod-like"/>
</dbReference>
<dbReference type="Proteomes" id="UP000230843">
    <property type="component" value="Unassembled WGS sequence"/>
</dbReference>
<dbReference type="GO" id="GO:0032259">
    <property type="term" value="P:methylation"/>
    <property type="evidence" value="ECO:0007669"/>
    <property type="project" value="UniProtKB-KW"/>
</dbReference>
<keyword evidence="4" id="KW-0949">S-adenosyl-L-methionine</keyword>
<protein>
    <submittedName>
        <fullName evidence="6">Site-specific DNA-methyltransferase</fullName>
    </submittedName>
</protein>
<keyword evidence="2 6" id="KW-0489">Methyltransferase</keyword>
<feature type="domain" description="DNA methylase N-4/N-6" evidence="5">
    <location>
        <begin position="90"/>
        <end position="430"/>
    </location>
</feature>
<evidence type="ECO:0000313" key="6">
    <source>
        <dbReference type="EMBL" id="PJA90304.1"/>
    </source>
</evidence>
<keyword evidence="3 6" id="KW-0808">Transferase</keyword>
<evidence type="ECO:0000256" key="2">
    <source>
        <dbReference type="ARBA" id="ARBA00022603"/>
    </source>
</evidence>
<dbReference type="AlphaFoldDB" id="A0A2M7Z7M9"/>
<gene>
    <name evidence="6" type="ORF">CO137_00600</name>
</gene>
<evidence type="ECO:0000256" key="4">
    <source>
        <dbReference type="ARBA" id="ARBA00022691"/>
    </source>
</evidence>
<dbReference type="Gene3D" id="3.40.50.150">
    <property type="entry name" value="Vaccinia Virus protein VP39"/>
    <property type="match status" value="1"/>
</dbReference>
<dbReference type="GO" id="GO:0003677">
    <property type="term" value="F:DNA binding"/>
    <property type="evidence" value="ECO:0007669"/>
    <property type="project" value="InterPro"/>
</dbReference>
<dbReference type="InterPro" id="IPR002052">
    <property type="entry name" value="DNA_methylase_N6_adenine_CS"/>
</dbReference>
<comment type="caution">
    <text evidence="6">The sequence shown here is derived from an EMBL/GenBank/DDBJ whole genome shotgun (WGS) entry which is preliminary data.</text>
</comment>
<name>A0A2M7Z7M9_9BACT</name>
<proteinExistence type="inferred from homology"/>
<dbReference type="Pfam" id="PF01555">
    <property type="entry name" value="N6_N4_Mtase"/>
    <property type="match status" value="1"/>
</dbReference>
<dbReference type="EMBL" id="PFVJ01000015">
    <property type="protein sequence ID" value="PJA90304.1"/>
    <property type="molecule type" value="Genomic_DNA"/>
</dbReference>
<dbReference type="PRINTS" id="PR00506">
    <property type="entry name" value="D21N6MTFRASE"/>
</dbReference>
<dbReference type="SUPFAM" id="SSF53335">
    <property type="entry name" value="S-adenosyl-L-methionine-dependent methyltransferases"/>
    <property type="match status" value="1"/>
</dbReference>
<evidence type="ECO:0000256" key="3">
    <source>
        <dbReference type="ARBA" id="ARBA00022679"/>
    </source>
</evidence>
<reference evidence="7" key="1">
    <citation type="submission" date="2017-09" db="EMBL/GenBank/DDBJ databases">
        <title>Depth-based differentiation of microbial function through sediment-hosted aquifers and enrichment of novel symbionts in the deep terrestrial subsurface.</title>
        <authorList>
            <person name="Probst A.J."/>
            <person name="Ladd B."/>
            <person name="Jarett J.K."/>
            <person name="Geller-Mcgrath D.E."/>
            <person name="Sieber C.M.K."/>
            <person name="Emerson J.B."/>
            <person name="Anantharaman K."/>
            <person name="Thomas B.C."/>
            <person name="Malmstrom R."/>
            <person name="Stieglmeier M."/>
            <person name="Klingl A."/>
            <person name="Woyke T."/>
            <person name="Ryan C.M."/>
            <person name="Banfield J.F."/>
        </authorList>
    </citation>
    <scope>NUCLEOTIDE SEQUENCE [LARGE SCALE GENOMIC DNA]</scope>
</reference>